<organism evidence="2">
    <name type="scientific">Arundo donax</name>
    <name type="common">Giant reed</name>
    <name type="synonym">Donax arundinaceus</name>
    <dbReference type="NCBI Taxonomy" id="35708"/>
    <lineage>
        <taxon>Eukaryota</taxon>
        <taxon>Viridiplantae</taxon>
        <taxon>Streptophyta</taxon>
        <taxon>Embryophyta</taxon>
        <taxon>Tracheophyta</taxon>
        <taxon>Spermatophyta</taxon>
        <taxon>Magnoliopsida</taxon>
        <taxon>Liliopsida</taxon>
        <taxon>Poales</taxon>
        <taxon>Poaceae</taxon>
        <taxon>PACMAD clade</taxon>
        <taxon>Arundinoideae</taxon>
        <taxon>Arundineae</taxon>
        <taxon>Arundo</taxon>
    </lineage>
</organism>
<feature type="compositionally biased region" description="Basic and acidic residues" evidence="1">
    <location>
        <begin position="118"/>
        <end position="140"/>
    </location>
</feature>
<feature type="compositionally biased region" description="Basic and acidic residues" evidence="1">
    <location>
        <begin position="85"/>
        <end position="102"/>
    </location>
</feature>
<accession>A0A0A9EIG4</accession>
<feature type="region of interest" description="Disordered" evidence="1">
    <location>
        <begin position="83"/>
        <end position="140"/>
    </location>
</feature>
<sequence>MRRRPRRRWRSERDWPAGSGSELTLMAGETAWLPDRSRQDAPFSVGLKRVGCPAARVASGDLSDELGSRIRARGSRVWWRTAARARQDDGRRITESHARESSDSSVPTAEGLTAATNWKDDPHTGESREAASTSEDERRR</sequence>
<protein>
    <submittedName>
        <fullName evidence="2">Uncharacterized protein</fullName>
    </submittedName>
</protein>
<reference evidence="2" key="1">
    <citation type="submission" date="2014-09" db="EMBL/GenBank/DDBJ databases">
        <authorList>
            <person name="Magalhaes I.L.F."/>
            <person name="Oliveira U."/>
            <person name="Santos F.R."/>
            <person name="Vidigal T.H.D.A."/>
            <person name="Brescovit A.D."/>
            <person name="Santos A.J."/>
        </authorList>
    </citation>
    <scope>NUCLEOTIDE SEQUENCE</scope>
    <source>
        <tissue evidence="2">Shoot tissue taken approximately 20 cm above the soil surface</tissue>
    </source>
</reference>
<feature type="compositionally biased region" description="Basic residues" evidence="1">
    <location>
        <begin position="1"/>
        <end position="10"/>
    </location>
</feature>
<name>A0A0A9EIG4_ARUDO</name>
<feature type="region of interest" description="Disordered" evidence="1">
    <location>
        <begin position="1"/>
        <end position="21"/>
    </location>
</feature>
<proteinExistence type="predicted"/>
<evidence type="ECO:0000313" key="2">
    <source>
        <dbReference type="EMBL" id="JAD97600.1"/>
    </source>
</evidence>
<dbReference type="EMBL" id="GBRH01200295">
    <property type="protein sequence ID" value="JAD97600.1"/>
    <property type="molecule type" value="Transcribed_RNA"/>
</dbReference>
<dbReference type="AlphaFoldDB" id="A0A0A9EIG4"/>
<evidence type="ECO:0000256" key="1">
    <source>
        <dbReference type="SAM" id="MobiDB-lite"/>
    </source>
</evidence>
<reference evidence="2" key="2">
    <citation type="journal article" date="2015" name="Data Brief">
        <title>Shoot transcriptome of the giant reed, Arundo donax.</title>
        <authorList>
            <person name="Barrero R.A."/>
            <person name="Guerrero F.D."/>
            <person name="Moolhuijzen P."/>
            <person name="Goolsby J.A."/>
            <person name="Tidwell J."/>
            <person name="Bellgard S.E."/>
            <person name="Bellgard M.I."/>
        </authorList>
    </citation>
    <scope>NUCLEOTIDE SEQUENCE</scope>
    <source>
        <tissue evidence="2">Shoot tissue taken approximately 20 cm above the soil surface</tissue>
    </source>
</reference>